<accession>A0AA40SSA2</accession>
<dbReference type="EMBL" id="JACIFH010000001">
    <property type="protein sequence ID" value="MBB4141300.1"/>
    <property type="molecule type" value="Genomic_DNA"/>
</dbReference>
<dbReference type="AlphaFoldDB" id="A0AA40SSA2"/>
<dbReference type="InterPro" id="IPR050483">
    <property type="entry name" value="CoA-transferase_III_domain"/>
</dbReference>
<dbReference type="InterPro" id="IPR023606">
    <property type="entry name" value="CoA-Trfase_III_dom_1_sf"/>
</dbReference>
<dbReference type="Gene3D" id="3.40.50.10540">
    <property type="entry name" value="Crotonobetainyl-coa:carnitine coa-transferase, domain 1"/>
    <property type="match status" value="1"/>
</dbReference>
<keyword evidence="1" id="KW-0808">Transferase</keyword>
<keyword evidence="3" id="KW-1185">Reference proteome</keyword>
<evidence type="ECO:0000256" key="1">
    <source>
        <dbReference type="ARBA" id="ARBA00022679"/>
    </source>
</evidence>
<dbReference type="PANTHER" id="PTHR48207">
    <property type="entry name" value="SUCCINATE--HYDROXYMETHYLGLUTARATE COA-TRANSFERASE"/>
    <property type="match status" value="1"/>
</dbReference>
<dbReference type="Gene3D" id="3.30.1540.10">
    <property type="entry name" value="formyl-coa transferase, domain 3"/>
    <property type="match status" value="1"/>
</dbReference>
<organism evidence="2 3">
    <name type="scientific">Microbacterium invictum</name>
    <dbReference type="NCBI Taxonomy" id="515415"/>
    <lineage>
        <taxon>Bacteria</taxon>
        <taxon>Bacillati</taxon>
        <taxon>Actinomycetota</taxon>
        <taxon>Actinomycetes</taxon>
        <taxon>Micrococcales</taxon>
        <taxon>Microbacteriaceae</taxon>
        <taxon>Microbacterium</taxon>
    </lineage>
</organism>
<dbReference type="Proteomes" id="UP000549113">
    <property type="component" value="Unassembled WGS sequence"/>
</dbReference>
<evidence type="ECO:0000313" key="2">
    <source>
        <dbReference type="EMBL" id="MBB4141300.1"/>
    </source>
</evidence>
<dbReference type="InterPro" id="IPR003673">
    <property type="entry name" value="CoA-Trfase_fam_III"/>
</dbReference>
<dbReference type="Pfam" id="PF02515">
    <property type="entry name" value="CoA_transf_3"/>
    <property type="match status" value="1"/>
</dbReference>
<dbReference type="PANTHER" id="PTHR48207:SF3">
    <property type="entry name" value="SUCCINATE--HYDROXYMETHYLGLUTARATE COA-TRANSFERASE"/>
    <property type="match status" value="1"/>
</dbReference>
<name>A0AA40SSA2_9MICO</name>
<comment type="caution">
    <text evidence="2">The sequence shown here is derived from an EMBL/GenBank/DDBJ whole genome shotgun (WGS) entry which is preliminary data.</text>
</comment>
<dbReference type="GO" id="GO:0008410">
    <property type="term" value="F:CoA-transferase activity"/>
    <property type="evidence" value="ECO:0007669"/>
    <property type="project" value="TreeGrafter"/>
</dbReference>
<proteinExistence type="predicted"/>
<reference evidence="2 3" key="1">
    <citation type="submission" date="2020-08" db="EMBL/GenBank/DDBJ databases">
        <title>Sequencing the genomes of 1000 actinobacteria strains.</title>
        <authorList>
            <person name="Klenk H.-P."/>
        </authorList>
    </citation>
    <scope>NUCLEOTIDE SEQUENCE [LARGE SCALE GENOMIC DNA]</scope>
    <source>
        <strain evidence="2 3">DSM 19600</strain>
    </source>
</reference>
<evidence type="ECO:0000313" key="3">
    <source>
        <dbReference type="Proteomes" id="UP000549113"/>
    </source>
</evidence>
<protein>
    <submittedName>
        <fullName evidence="2">Crotonobetainyl-CoA:carnitine CoA-transferase CaiB-like acyl-CoA transferase</fullName>
    </submittedName>
</protein>
<dbReference type="SUPFAM" id="SSF89796">
    <property type="entry name" value="CoA-transferase family III (CaiB/BaiF)"/>
    <property type="match status" value="1"/>
</dbReference>
<gene>
    <name evidence="2" type="ORF">BKA10_003094</name>
</gene>
<dbReference type="InterPro" id="IPR044855">
    <property type="entry name" value="CoA-Trfase_III_dom3_sf"/>
</dbReference>
<dbReference type="RefSeq" id="WP_183500791.1">
    <property type="nucleotide sequence ID" value="NZ_BAABCO010000003.1"/>
</dbReference>
<sequence>MTVTNPSSGLPLAGIRVLDFTHAAAGPYAAMFLADLGAEVIKVEKPGRGDGARYMGAPMLGPLESDYFVAINRGKRDVTLDLRSAEGQEAARRLAANCDIVLQNFRPGVMDRLGLGFDSLKERRPGLIYGSISAFGTEGPWSGRPANDIILQSVSGLMGVTGEVGGGPVRMGTPVSDYSAGLFCLVGVLAALHARDEHPEGQHIKISMIDASVALLANYIPVVAGKGERIPRLGRGHAQIVPYQAFECSDGNFVMVGAFTNGFWRSLCAAVGRDEWIEDERFATNAARVEHRELLIPQIAEIMLTRTRDEWQDALDAADVPNSPVLELHETLELDQVKVNRTVQWVGEGESAVPTVRNPVRSPEWPEIEPLSPPRLGEHSVEVLREVGGMSDAEIDELLAAGVTDTPLARAAGD</sequence>